<dbReference type="PATRIC" id="fig|1384056.3.peg.1521"/>
<dbReference type="EMBL" id="AVCK01000020">
    <property type="protein sequence ID" value="KFN46037.1"/>
    <property type="molecule type" value="Genomic_DNA"/>
</dbReference>
<protein>
    <submittedName>
        <fullName evidence="1">Uncharacterized protein</fullName>
    </submittedName>
</protein>
<reference evidence="1 2" key="1">
    <citation type="submission" date="2013-09" db="EMBL/GenBank/DDBJ databases">
        <title>Genome sequencing of Arenimonas metalli.</title>
        <authorList>
            <person name="Chen F."/>
            <person name="Wang G."/>
        </authorList>
    </citation>
    <scope>NUCLEOTIDE SEQUENCE [LARGE SCALE GENOMIC DNA]</scope>
    <source>
        <strain evidence="1 2">CF5-1</strain>
    </source>
</reference>
<dbReference type="AlphaFoldDB" id="A0A091B3B3"/>
<dbReference type="RefSeq" id="WP_034212393.1">
    <property type="nucleotide sequence ID" value="NZ_AVCK01000020.1"/>
</dbReference>
<evidence type="ECO:0000313" key="2">
    <source>
        <dbReference type="Proteomes" id="UP000029393"/>
    </source>
</evidence>
<dbReference type="InterPro" id="IPR046494">
    <property type="entry name" value="DUF6587"/>
</dbReference>
<keyword evidence="2" id="KW-1185">Reference proteome</keyword>
<name>A0A091B3B3_9GAMM</name>
<dbReference type="Proteomes" id="UP000029393">
    <property type="component" value="Unassembled WGS sequence"/>
</dbReference>
<organism evidence="1 2">
    <name type="scientific">Arenimonas metalli CF5-1</name>
    <dbReference type="NCBI Taxonomy" id="1384056"/>
    <lineage>
        <taxon>Bacteria</taxon>
        <taxon>Pseudomonadati</taxon>
        <taxon>Pseudomonadota</taxon>
        <taxon>Gammaproteobacteria</taxon>
        <taxon>Lysobacterales</taxon>
        <taxon>Lysobacteraceae</taxon>
        <taxon>Arenimonas</taxon>
    </lineage>
</organism>
<comment type="caution">
    <text evidence="1">The sequence shown here is derived from an EMBL/GenBank/DDBJ whole genome shotgun (WGS) entry which is preliminary data.</text>
</comment>
<dbReference type="Pfam" id="PF20228">
    <property type="entry name" value="DUF6587"/>
    <property type="match status" value="1"/>
</dbReference>
<sequence>MTPALQVAVVAAIVGFSALSLLRALAPRASWQAQARLSYWLERPGRPAWLRRIGAWLRPSLAVTASACGTGCSACKACK</sequence>
<evidence type="ECO:0000313" key="1">
    <source>
        <dbReference type="EMBL" id="KFN46037.1"/>
    </source>
</evidence>
<dbReference type="STRING" id="1384056.N787_11530"/>
<accession>A0A091B3B3</accession>
<proteinExistence type="predicted"/>
<gene>
    <name evidence="1" type="ORF">N787_11530</name>
</gene>
<dbReference type="OrthoDB" id="5966734at2"/>